<dbReference type="EMBL" id="CAJJDO010000079">
    <property type="protein sequence ID" value="CAD8182626.1"/>
    <property type="molecule type" value="Genomic_DNA"/>
</dbReference>
<name>A0A8S1W9X0_9CILI</name>
<organism evidence="2 3">
    <name type="scientific">Paramecium pentaurelia</name>
    <dbReference type="NCBI Taxonomy" id="43138"/>
    <lineage>
        <taxon>Eukaryota</taxon>
        <taxon>Sar</taxon>
        <taxon>Alveolata</taxon>
        <taxon>Ciliophora</taxon>
        <taxon>Intramacronucleata</taxon>
        <taxon>Oligohymenophorea</taxon>
        <taxon>Peniculida</taxon>
        <taxon>Parameciidae</taxon>
        <taxon>Paramecium</taxon>
    </lineage>
</organism>
<evidence type="ECO:0000313" key="2">
    <source>
        <dbReference type="EMBL" id="CAD8182626.1"/>
    </source>
</evidence>
<dbReference type="AlphaFoldDB" id="A0A8S1W9X0"/>
<reference evidence="2" key="1">
    <citation type="submission" date="2021-01" db="EMBL/GenBank/DDBJ databases">
        <authorList>
            <consortium name="Genoscope - CEA"/>
            <person name="William W."/>
        </authorList>
    </citation>
    <scope>NUCLEOTIDE SEQUENCE</scope>
</reference>
<protein>
    <recommendedName>
        <fullName evidence="4">Transmembrane protein</fullName>
    </recommendedName>
</protein>
<evidence type="ECO:0008006" key="4">
    <source>
        <dbReference type="Google" id="ProtNLM"/>
    </source>
</evidence>
<feature type="chain" id="PRO_5035805570" description="Transmembrane protein" evidence="1">
    <location>
        <begin position="23"/>
        <end position="90"/>
    </location>
</feature>
<proteinExistence type="predicted"/>
<keyword evidence="3" id="KW-1185">Reference proteome</keyword>
<accession>A0A8S1W9X0</accession>
<dbReference type="Proteomes" id="UP000689195">
    <property type="component" value="Unassembled WGS sequence"/>
</dbReference>
<evidence type="ECO:0000256" key="1">
    <source>
        <dbReference type="SAM" id="SignalP"/>
    </source>
</evidence>
<comment type="caution">
    <text evidence="2">The sequence shown here is derived from an EMBL/GenBank/DDBJ whole genome shotgun (WGS) entry which is preliminary data.</text>
</comment>
<gene>
    <name evidence="2" type="ORF">PPENT_87.1.T0790037</name>
</gene>
<evidence type="ECO:0000313" key="3">
    <source>
        <dbReference type="Proteomes" id="UP000689195"/>
    </source>
</evidence>
<feature type="signal peptide" evidence="1">
    <location>
        <begin position="1"/>
        <end position="22"/>
    </location>
</feature>
<keyword evidence="1" id="KW-0732">Signal</keyword>
<sequence length="90" mass="10805">MFIRITNIWSLLILNLKFNIKSNQISYKQCYRLFLEYQSKSCQEYDPLSMNDQNCYNSSFGTFHWKKEEGECISCYQQLLILSIIIIMLI</sequence>